<dbReference type="Gene3D" id="3.40.980.10">
    <property type="entry name" value="MoaB/Mog-like domain"/>
    <property type="match status" value="1"/>
</dbReference>
<evidence type="ECO:0000256" key="6">
    <source>
        <dbReference type="RuleBase" id="RU365090"/>
    </source>
</evidence>
<dbReference type="InterPro" id="IPR036135">
    <property type="entry name" value="MoeA_linker/N_sf"/>
</dbReference>
<dbReference type="InterPro" id="IPR036425">
    <property type="entry name" value="MoaB/Mog-like_dom_sf"/>
</dbReference>
<keyword evidence="9" id="KW-1185">Reference proteome</keyword>
<dbReference type="GO" id="GO:0006777">
    <property type="term" value="P:Mo-molybdopterin cofactor biosynthetic process"/>
    <property type="evidence" value="ECO:0007669"/>
    <property type="project" value="UniProtKB-UniRule"/>
</dbReference>
<accession>A0AAE3P2W8</accession>
<gene>
    <name evidence="8" type="ORF">P0M35_11545</name>
</gene>
<keyword evidence="6" id="KW-0808">Transferase</keyword>
<dbReference type="Gene3D" id="2.170.190.11">
    <property type="entry name" value="Molybdopterin biosynthesis moea protein, domain 3"/>
    <property type="match status" value="1"/>
</dbReference>
<dbReference type="GO" id="GO:0005829">
    <property type="term" value="C:cytosol"/>
    <property type="evidence" value="ECO:0007669"/>
    <property type="project" value="TreeGrafter"/>
</dbReference>
<dbReference type="PANTHER" id="PTHR10192">
    <property type="entry name" value="MOLYBDOPTERIN BIOSYNTHESIS PROTEIN"/>
    <property type="match status" value="1"/>
</dbReference>
<comment type="caution">
    <text evidence="8">The sequence shown here is derived from an EMBL/GenBank/DDBJ whole genome shotgun (WGS) entry which is preliminary data.</text>
</comment>
<evidence type="ECO:0000259" key="7">
    <source>
        <dbReference type="SMART" id="SM00852"/>
    </source>
</evidence>
<dbReference type="NCBIfam" id="TIGR00177">
    <property type="entry name" value="molyb_syn"/>
    <property type="match status" value="1"/>
</dbReference>
<dbReference type="Gene3D" id="3.90.105.10">
    <property type="entry name" value="Molybdopterin biosynthesis moea protein, domain 2"/>
    <property type="match status" value="1"/>
</dbReference>
<dbReference type="Gene3D" id="2.40.340.10">
    <property type="entry name" value="MoeA, C-terminal, domain IV"/>
    <property type="match status" value="1"/>
</dbReference>
<protein>
    <recommendedName>
        <fullName evidence="6">Molybdopterin molybdenumtransferase</fullName>
        <ecNumber evidence="6">2.10.1.1</ecNumber>
    </recommendedName>
</protein>
<keyword evidence="6" id="KW-0460">Magnesium</keyword>
<dbReference type="GO" id="GO:0061599">
    <property type="term" value="F:molybdopterin molybdotransferase activity"/>
    <property type="evidence" value="ECO:0007669"/>
    <property type="project" value="UniProtKB-UniRule"/>
</dbReference>
<dbReference type="SMART" id="SM00852">
    <property type="entry name" value="MoCF_biosynth"/>
    <property type="match status" value="1"/>
</dbReference>
<dbReference type="Proteomes" id="UP001221302">
    <property type="component" value="Unassembled WGS sequence"/>
</dbReference>
<dbReference type="InterPro" id="IPR005110">
    <property type="entry name" value="MoeA_linker/N"/>
</dbReference>
<comment type="catalytic activity">
    <reaction evidence="5">
        <text>adenylyl-molybdopterin + molybdate = Mo-molybdopterin + AMP + H(+)</text>
        <dbReference type="Rhea" id="RHEA:35047"/>
        <dbReference type="ChEBI" id="CHEBI:15378"/>
        <dbReference type="ChEBI" id="CHEBI:36264"/>
        <dbReference type="ChEBI" id="CHEBI:62727"/>
        <dbReference type="ChEBI" id="CHEBI:71302"/>
        <dbReference type="ChEBI" id="CHEBI:456215"/>
        <dbReference type="EC" id="2.10.1.1"/>
    </reaction>
</comment>
<dbReference type="SUPFAM" id="SSF63867">
    <property type="entry name" value="MoeA C-terminal domain-like"/>
    <property type="match status" value="1"/>
</dbReference>
<evidence type="ECO:0000256" key="5">
    <source>
        <dbReference type="ARBA" id="ARBA00047317"/>
    </source>
</evidence>
<dbReference type="GO" id="GO:0046872">
    <property type="term" value="F:metal ion binding"/>
    <property type="evidence" value="ECO:0007669"/>
    <property type="project" value="UniProtKB-UniRule"/>
</dbReference>
<name>A0AAE3P2W8_9BACT</name>
<organism evidence="8 9">
    <name type="scientific">Stygiobacter electus</name>
    <dbReference type="NCBI Taxonomy" id="3032292"/>
    <lineage>
        <taxon>Bacteria</taxon>
        <taxon>Pseudomonadati</taxon>
        <taxon>Ignavibacteriota</taxon>
        <taxon>Ignavibacteria</taxon>
        <taxon>Ignavibacteriales</taxon>
        <taxon>Melioribacteraceae</taxon>
        <taxon>Stygiobacter</taxon>
    </lineage>
</organism>
<dbReference type="InterPro" id="IPR038987">
    <property type="entry name" value="MoeA-like"/>
</dbReference>
<evidence type="ECO:0000256" key="2">
    <source>
        <dbReference type="ARBA" id="ARBA00005046"/>
    </source>
</evidence>
<comment type="pathway">
    <text evidence="2 6">Cofactor biosynthesis; molybdopterin biosynthesis.</text>
</comment>
<dbReference type="AlphaFoldDB" id="A0AAE3P2W8"/>
<dbReference type="InterPro" id="IPR001453">
    <property type="entry name" value="MoaB/Mog_dom"/>
</dbReference>
<evidence type="ECO:0000313" key="9">
    <source>
        <dbReference type="Proteomes" id="UP001221302"/>
    </source>
</evidence>
<evidence type="ECO:0000256" key="1">
    <source>
        <dbReference type="ARBA" id="ARBA00002901"/>
    </source>
</evidence>
<dbReference type="Pfam" id="PF00994">
    <property type="entry name" value="MoCF_biosynth"/>
    <property type="match status" value="1"/>
</dbReference>
<comment type="cofactor">
    <cofactor evidence="6">
        <name>Mg(2+)</name>
        <dbReference type="ChEBI" id="CHEBI:18420"/>
    </cofactor>
</comment>
<comment type="similarity">
    <text evidence="3 6">Belongs to the MoeA family.</text>
</comment>
<proteinExistence type="inferred from homology"/>
<comment type="function">
    <text evidence="1 6">Catalyzes the insertion of molybdate into adenylated molybdopterin with the concomitant release of AMP.</text>
</comment>
<dbReference type="InterPro" id="IPR005111">
    <property type="entry name" value="MoeA_C_domain_IV"/>
</dbReference>
<sequence length="392" mass="44323">MITYEEALKIIKQNIIELETEEIELTNSLNRVLREDIFSDMNMPPFNKSAMDGFACRREDIGNELEIIESIQAGYKPQKIVGKNQCSKIMTGAEIPQGANCVIIFEDVEYISENKIKYLKDKTSNNICYTGEDVKKDEILLTPGTRITEKEISSLAMSGKWNLLVSKKPKVGIISTGDEIVEPFIKPNSSQIRNTNAYQLIFQVEKFGCIPNYYGIVKDKEEEILPIISKAKEENDLLILTGGVSMGEFDLIPNSLKKIGFKLLFEKVQQQPGKPTVFGRDENKFVFGMPGNPVSSFFVFEFFAKELLAGMLSLKKYYNELNLELAEDYKRKRSERLGRIPIKINEDGMIVPIEYHGSAHINSLLNADGIISIPIGVIELKKGTKVNVRSIW</sequence>
<evidence type="ECO:0000256" key="3">
    <source>
        <dbReference type="ARBA" id="ARBA00010763"/>
    </source>
</evidence>
<reference evidence="8" key="1">
    <citation type="submission" date="2023-03" db="EMBL/GenBank/DDBJ databases">
        <title>Stygiobacter electus gen. nov., sp. nov., facultatively anaerobic thermotolerant bacterium of the class Ignavibacteria from a well of Yessentuki mineral water deposit.</title>
        <authorList>
            <person name="Podosokorskaya O.A."/>
            <person name="Elcheninov A.G."/>
            <person name="Petrova N.F."/>
            <person name="Zavarzina D.G."/>
            <person name="Kublanov I.V."/>
            <person name="Merkel A.Y."/>
        </authorList>
    </citation>
    <scope>NUCLEOTIDE SEQUENCE</scope>
    <source>
        <strain evidence="8">09-Me</strain>
    </source>
</reference>
<dbReference type="EC" id="2.10.1.1" evidence="6"/>
<dbReference type="RefSeq" id="WP_321536558.1">
    <property type="nucleotide sequence ID" value="NZ_JARGDL010000018.1"/>
</dbReference>
<keyword evidence="6" id="KW-0479">Metal-binding</keyword>
<dbReference type="PANTHER" id="PTHR10192:SF5">
    <property type="entry name" value="GEPHYRIN"/>
    <property type="match status" value="1"/>
</dbReference>
<dbReference type="SUPFAM" id="SSF53218">
    <property type="entry name" value="Molybdenum cofactor biosynthesis proteins"/>
    <property type="match status" value="1"/>
</dbReference>
<dbReference type="EMBL" id="JARGDL010000018">
    <property type="protein sequence ID" value="MDF1612787.1"/>
    <property type="molecule type" value="Genomic_DNA"/>
</dbReference>
<feature type="domain" description="MoaB/Mog" evidence="7">
    <location>
        <begin position="172"/>
        <end position="310"/>
    </location>
</feature>
<keyword evidence="4 6" id="KW-0501">Molybdenum cofactor biosynthesis</keyword>
<dbReference type="InterPro" id="IPR036688">
    <property type="entry name" value="MoeA_C_domain_IV_sf"/>
</dbReference>
<dbReference type="Pfam" id="PF03453">
    <property type="entry name" value="MoeA_N"/>
    <property type="match status" value="1"/>
</dbReference>
<evidence type="ECO:0000256" key="4">
    <source>
        <dbReference type="ARBA" id="ARBA00023150"/>
    </source>
</evidence>
<dbReference type="Pfam" id="PF03454">
    <property type="entry name" value="MoeA_C"/>
    <property type="match status" value="1"/>
</dbReference>
<keyword evidence="6" id="KW-0500">Molybdenum</keyword>
<dbReference type="CDD" id="cd00887">
    <property type="entry name" value="MoeA"/>
    <property type="match status" value="1"/>
</dbReference>
<evidence type="ECO:0000313" key="8">
    <source>
        <dbReference type="EMBL" id="MDF1612787.1"/>
    </source>
</evidence>
<dbReference type="SUPFAM" id="SSF63882">
    <property type="entry name" value="MoeA N-terminal region -like"/>
    <property type="match status" value="1"/>
</dbReference>